<dbReference type="InParanoid" id="T0S4H1"/>
<keyword evidence="2" id="KW-1185">Reference proteome</keyword>
<proteinExistence type="predicted"/>
<evidence type="ECO:0000313" key="2">
    <source>
        <dbReference type="Proteomes" id="UP000030762"/>
    </source>
</evidence>
<dbReference type="VEuPathDB" id="FungiDB:SDRG_05201"/>
<sequence>MVMPPTAATTNPETTARDSVDPVKRINRAIEALDWDAAQAALNVIDNDGFWVCSATEADWDRYVESEEQEMKSRHFEFRDGSIYLIEMSGGLHGSIAAGIDDAIKEATRPEVTGTYDRVLWGHRDAYVDTTHEPAAYKLPKLAPDCSYGPALDIGAIFPDWPLDLRWNEFHTLKVEYER</sequence>
<protein>
    <submittedName>
        <fullName evidence="1">Uncharacterized protein</fullName>
    </submittedName>
</protein>
<dbReference type="OMA" id="HEPAAYK"/>
<dbReference type="GeneID" id="19945928"/>
<name>T0S4H1_SAPDV</name>
<dbReference type="EMBL" id="JH767144">
    <property type="protein sequence ID" value="EQC37607.1"/>
    <property type="molecule type" value="Genomic_DNA"/>
</dbReference>
<organism evidence="1 2">
    <name type="scientific">Saprolegnia diclina (strain VS20)</name>
    <dbReference type="NCBI Taxonomy" id="1156394"/>
    <lineage>
        <taxon>Eukaryota</taxon>
        <taxon>Sar</taxon>
        <taxon>Stramenopiles</taxon>
        <taxon>Oomycota</taxon>
        <taxon>Saprolegniomycetes</taxon>
        <taxon>Saprolegniales</taxon>
        <taxon>Saprolegniaceae</taxon>
        <taxon>Saprolegnia</taxon>
    </lineage>
</organism>
<gene>
    <name evidence="1" type="ORF">SDRG_05201</name>
</gene>
<accession>T0S4H1</accession>
<dbReference type="AlphaFoldDB" id="T0S4H1"/>
<dbReference type="Proteomes" id="UP000030762">
    <property type="component" value="Unassembled WGS sequence"/>
</dbReference>
<dbReference type="RefSeq" id="XP_008609127.1">
    <property type="nucleotide sequence ID" value="XM_008610905.1"/>
</dbReference>
<evidence type="ECO:0000313" key="1">
    <source>
        <dbReference type="EMBL" id="EQC37607.1"/>
    </source>
</evidence>
<dbReference type="OrthoDB" id="68363at2759"/>
<reference evidence="1 2" key="1">
    <citation type="submission" date="2012-04" db="EMBL/GenBank/DDBJ databases">
        <title>The Genome Sequence of Saprolegnia declina VS20.</title>
        <authorList>
            <consortium name="The Broad Institute Genome Sequencing Platform"/>
            <person name="Russ C."/>
            <person name="Nusbaum C."/>
            <person name="Tyler B."/>
            <person name="van West P."/>
            <person name="Dieguez-Uribeondo J."/>
            <person name="de Bruijn I."/>
            <person name="Tripathy S."/>
            <person name="Jiang R."/>
            <person name="Young S.K."/>
            <person name="Zeng Q."/>
            <person name="Gargeya S."/>
            <person name="Fitzgerald M."/>
            <person name="Haas B."/>
            <person name="Abouelleil A."/>
            <person name="Alvarado L."/>
            <person name="Arachchi H.M."/>
            <person name="Berlin A."/>
            <person name="Chapman S.B."/>
            <person name="Goldberg J."/>
            <person name="Griggs A."/>
            <person name="Gujja S."/>
            <person name="Hansen M."/>
            <person name="Howarth C."/>
            <person name="Imamovic A."/>
            <person name="Larimer J."/>
            <person name="McCowen C."/>
            <person name="Montmayeur A."/>
            <person name="Murphy C."/>
            <person name="Neiman D."/>
            <person name="Pearson M."/>
            <person name="Priest M."/>
            <person name="Roberts A."/>
            <person name="Saif S."/>
            <person name="Shea T."/>
            <person name="Sisk P."/>
            <person name="Sykes S."/>
            <person name="Wortman J."/>
            <person name="Nusbaum C."/>
            <person name="Birren B."/>
        </authorList>
    </citation>
    <scope>NUCLEOTIDE SEQUENCE [LARGE SCALE GENOMIC DNA]</scope>
    <source>
        <strain evidence="1 2">VS20</strain>
    </source>
</reference>